<organism evidence="2 3">
    <name type="scientific">Umezawaea endophytica</name>
    <dbReference type="NCBI Taxonomy" id="1654476"/>
    <lineage>
        <taxon>Bacteria</taxon>
        <taxon>Bacillati</taxon>
        <taxon>Actinomycetota</taxon>
        <taxon>Actinomycetes</taxon>
        <taxon>Pseudonocardiales</taxon>
        <taxon>Pseudonocardiaceae</taxon>
        <taxon>Umezawaea</taxon>
    </lineage>
</organism>
<dbReference type="PANTHER" id="PTHR33164">
    <property type="entry name" value="TRANSCRIPTIONAL REGULATOR, MARR FAMILY"/>
    <property type="match status" value="1"/>
</dbReference>
<name>A0A9X2VQW6_9PSEU</name>
<accession>A0A9X2VQW6</accession>
<dbReference type="Pfam" id="PF12802">
    <property type="entry name" value="MarR_2"/>
    <property type="match status" value="1"/>
</dbReference>
<dbReference type="Gene3D" id="1.10.10.10">
    <property type="entry name" value="Winged helix-like DNA-binding domain superfamily/Winged helix DNA-binding domain"/>
    <property type="match status" value="1"/>
</dbReference>
<dbReference type="SMART" id="SM00347">
    <property type="entry name" value="HTH_MARR"/>
    <property type="match status" value="1"/>
</dbReference>
<dbReference type="Proteomes" id="UP001141259">
    <property type="component" value="Unassembled WGS sequence"/>
</dbReference>
<evidence type="ECO:0000313" key="3">
    <source>
        <dbReference type="Proteomes" id="UP001141259"/>
    </source>
</evidence>
<keyword evidence="3" id="KW-1185">Reference proteome</keyword>
<proteinExistence type="predicted"/>
<comment type="caution">
    <text evidence="2">The sequence shown here is derived from an EMBL/GenBank/DDBJ whole genome shotgun (WGS) entry which is preliminary data.</text>
</comment>
<dbReference type="PROSITE" id="PS50995">
    <property type="entry name" value="HTH_MARR_2"/>
    <property type="match status" value="1"/>
</dbReference>
<dbReference type="InterPro" id="IPR039422">
    <property type="entry name" value="MarR/SlyA-like"/>
</dbReference>
<protein>
    <submittedName>
        <fullName evidence="2">MarR family transcriptional regulator</fullName>
    </submittedName>
</protein>
<reference evidence="2" key="1">
    <citation type="submission" date="2022-08" db="EMBL/GenBank/DDBJ databases">
        <authorList>
            <person name="Tistechok S."/>
            <person name="Samborskyy M."/>
            <person name="Roman I."/>
        </authorList>
    </citation>
    <scope>NUCLEOTIDE SEQUENCE</scope>
    <source>
        <strain evidence="2">DSM 103496</strain>
    </source>
</reference>
<evidence type="ECO:0000259" key="1">
    <source>
        <dbReference type="PROSITE" id="PS50995"/>
    </source>
</evidence>
<dbReference type="EMBL" id="JANYMP010000017">
    <property type="protein sequence ID" value="MCS7481180.1"/>
    <property type="molecule type" value="Genomic_DNA"/>
</dbReference>
<dbReference type="PANTHER" id="PTHR33164:SF43">
    <property type="entry name" value="HTH-TYPE TRANSCRIPTIONAL REPRESSOR YETL"/>
    <property type="match status" value="1"/>
</dbReference>
<dbReference type="InterPro" id="IPR036388">
    <property type="entry name" value="WH-like_DNA-bd_sf"/>
</dbReference>
<gene>
    <name evidence="2" type="ORF">NZH93_30360</name>
</gene>
<evidence type="ECO:0000313" key="2">
    <source>
        <dbReference type="EMBL" id="MCS7481180.1"/>
    </source>
</evidence>
<dbReference type="InterPro" id="IPR036390">
    <property type="entry name" value="WH_DNA-bd_sf"/>
</dbReference>
<feature type="domain" description="HTH marR-type" evidence="1">
    <location>
        <begin position="8"/>
        <end position="146"/>
    </location>
</feature>
<dbReference type="PRINTS" id="PR00598">
    <property type="entry name" value="HTHMARR"/>
</dbReference>
<dbReference type="RefSeq" id="WP_259626676.1">
    <property type="nucleotide sequence ID" value="NZ_JANYMP010000017.1"/>
</dbReference>
<sequence>MVNDDPLDDPLLTTFGYLIEVSGRLQRSLGQVLDERMSLPIGWLEVLLRLSRSDDGQLAMGVLAEQIVLTTGGVTRLIDRMEKAGYVERRPCPNDRRVLYAGITDAGSARLHEAAGVHVEGLHQTFGVFTTKELATFDRLLIKLRAAS</sequence>
<dbReference type="AlphaFoldDB" id="A0A9X2VQW6"/>
<dbReference type="GO" id="GO:0003700">
    <property type="term" value="F:DNA-binding transcription factor activity"/>
    <property type="evidence" value="ECO:0007669"/>
    <property type="project" value="InterPro"/>
</dbReference>
<dbReference type="SUPFAM" id="SSF46785">
    <property type="entry name" value="Winged helix' DNA-binding domain"/>
    <property type="match status" value="1"/>
</dbReference>
<dbReference type="InterPro" id="IPR000835">
    <property type="entry name" value="HTH_MarR-typ"/>
</dbReference>
<dbReference type="GO" id="GO:0006950">
    <property type="term" value="P:response to stress"/>
    <property type="evidence" value="ECO:0007669"/>
    <property type="project" value="TreeGrafter"/>
</dbReference>